<evidence type="ECO:0000259" key="11">
    <source>
        <dbReference type="Pfam" id="PF22640"/>
    </source>
</evidence>
<dbReference type="Pfam" id="PF00483">
    <property type="entry name" value="NTP_transferase"/>
    <property type="match status" value="1"/>
</dbReference>
<dbReference type="EMBL" id="LLYW01000016">
    <property type="protein sequence ID" value="KUH33755.1"/>
    <property type="molecule type" value="Genomic_DNA"/>
</dbReference>
<protein>
    <recommendedName>
        <fullName evidence="2">mannose-1-phosphate guanylyltransferase</fullName>
        <ecNumber evidence="2">2.7.7.13</ecNumber>
    </recommendedName>
</protein>
<dbReference type="GO" id="GO:0009298">
    <property type="term" value="P:GDP-mannose biosynthetic process"/>
    <property type="evidence" value="ECO:0007669"/>
    <property type="project" value="TreeGrafter"/>
</dbReference>
<dbReference type="InterPro" id="IPR011051">
    <property type="entry name" value="RmlC_Cupin_sf"/>
</dbReference>
<dbReference type="GO" id="GO:0004475">
    <property type="term" value="F:mannose-1-phosphate guanylyltransferase (GTP) activity"/>
    <property type="evidence" value="ECO:0007669"/>
    <property type="project" value="UniProtKB-EC"/>
</dbReference>
<dbReference type="InterPro" id="IPR001538">
    <property type="entry name" value="Man6P_isomerase-2_C"/>
</dbReference>
<sequence length="467" mass="53599">MKTLILAGGKGTRLWPLSRELMPKQFVRFLDDRSLFQRTVERVLNLGFSKPDEIFVVTNKAYKFRVLDDIRELGLELPKGNILLEPEGKNTLPAIYWGIKQVEETFGDSIVAVLPSDHLIEANEAYERAFRNAERLARGHLVTFGVKPTRPHTGYGYIKPGEALREGDELLGYRVDEFKEKPDFETAKRYVENGYYWNSGMFMFDTEVFIEEIHRHAPDVYEAFENAESVDEAYRAAPDISIDYGIMEKTDKAAVVPLNVYWNDLGSFDAIYEVMGKDESGNAVKIGSKKSEYIPLNSRNNLVMTERLTATVGVEDLIIIDTDDALLIAHRGESQRVKEVYRLLKERGDERVFVHRTAYRPWGSYTVLEENERYKIKRLTVLPGKKLSLQMHYHRSEHWVVVRGTAKVTVGDRKILLRPGESTFIPAGVKHRLENPGKVVLEVIETQIGEYLGEDDIVRFEDDFGRE</sequence>
<keyword evidence="5" id="KW-0547">Nucleotide-binding</keyword>
<dbReference type="InterPro" id="IPR014710">
    <property type="entry name" value="RmlC-like_jellyroll"/>
</dbReference>
<evidence type="ECO:0000313" key="12">
    <source>
        <dbReference type="EMBL" id="KUH33755.1"/>
    </source>
</evidence>
<dbReference type="NCBIfam" id="TIGR01479">
    <property type="entry name" value="GMP_PMI"/>
    <property type="match status" value="1"/>
</dbReference>
<evidence type="ECO:0000256" key="5">
    <source>
        <dbReference type="ARBA" id="ARBA00022741"/>
    </source>
</evidence>
<comment type="similarity">
    <text evidence="1 8">Belongs to the mannose-6-phosphate isomerase type 2 family.</text>
</comment>
<dbReference type="CDD" id="cd02213">
    <property type="entry name" value="cupin_PMI_typeII_C"/>
    <property type="match status" value="1"/>
</dbReference>
<dbReference type="InterPro" id="IPR029044">
    <property type="entry name" value="Nucleotide-diphossugar_trans"/>
</dbReference>
<dbReference type="SUPFAM" id="SSF51182">
    <property type="entry name" value="RmlC-like cupins"/>
    <property type="match status" value="1"/>
</dbReference>
<comment type="caution">
    <text evidence="12">The sequence shown here is derived from an EMBL/GenBank/DDBJ whole genome shotgun (WGS) entry which is preliminary data.</text>
</comment>
<dbReference type="Proteomes" id="UP000053462">
    <property type="component" value="Unassembled WGS sequence"/>
</dbReference>
<feature type="domain" description="Nucleotidyl transferase" evidence="9">
    <location>
        <begin position="2"/>
        <end position="279"/>
    </location>
</feature>
<dbReference type="CDD" id="cd02509">
    <property type="entry name" value="GDP-M1P_Guanylyltransferase"/>
    <property type="match status" value="1"/>
</dbReference>
<reference evidence="12 13" key="1">
    <citation type="submission" date="2015-10" db="EMBL/GenBank/DDBJ databases">
        <title>Draft genome sequence of Thermococcus celericrescens strain DSM 17994.</title>
        <authorList>
            <person name="Hong S.-J."/>
            <person name="Park C.-E."/>
            <person name="Shin J.-H."/>
        </authorList>
    </citation>
    <scope>NUCLEOTIDE SEQUENCE [LARGE SCALE GENOMIC DNA]</scope>
    <source>
        <strain evidence="12 13">DSM 17994</strain>
    </source>
</reference>
<dbReference type="GO" id="GO:0000271">
    <property type="term" value="P:polysaccharide biosynthetic process"/>
    <property type="evidence" value="ECO:0007669"/>
    <property type="project" value="InterPro"/>
</dbReference>
<dbReference type="Gene3D" id="3.90.550.10">
    <property type="entry name" value="Spore Coat Polysaccharide Biosynthesis Protein SpsA, Chain A"/>
    <property type="match status" value="1"/>
</dbReference>
<evidence type="ECO:0000256" key="1">
    <source>
        <dbReference type="ARBA" id="ARBA00006115"/>
    </source>
</evidence>
<dbReference type="FunFam" id="2.60.120.10:FF:000032">
    <property type="entry name" value="Mannose-1-phosphate guanylyltransferase/mannose-6-phosphate isomerase"/>
    <property type="match status" value="1"/>
</dbReference>
<dbReference type="RefSeq" id="WP_058938552.1">
    <property type="nucleotide sequence ID" value="NZ_LLYW01000016.1"/>
</dbReference>
<dbReference type="EC" id="2.7.7.13" evidence="2"/>
<dbReference type="PANTHER" id="PTHR46390:SF1">
    <property type="entry name" value="MANNOSE-1-PHOSPHATE GUANYLYLTRANSFERASE"/>
    <property type="match status" value="1"/>
</dbReference>
<dbReference type="InterPro" id="IPR054566">
    <property type="entry name" value="ManC/GMP-like_b-helix"/>
</dbReference>
<feature type="domain" description="MannoseP isomerase/GMP-like beta-helix" evidence="11">
    <location>
        <begin position="292"/>
        <end position="341"/>
    </location>
</feature>
<dbReference type="Pfam" id="PF01050">
    <property type="entry name" value="MannoseP_isomer"/>
    <property type="match status" value="1"/>
</dbReference>
<evidence type="ECO:0000259" key="10">
    <source>
        <dbReference type="Pfam" id="PF01050"/>
    </source>
</evidence>
<dbReference type="FunFam" id="3.90.550.10:FF:000046">
    <property type="entry name" value="Mannose-1-phosphate guanylyltransferase (GDP)"/>
    <property type="match status" value="1"/>
</dbReference>
<dbReference type="STRING" id="227598.APY94_04805"/>
<evidence type="ECO:0000313" key="13">
    <source>
        <dbReference type="Proteomes" id="UP000053462"/>
    </source>
</evidence>
<dbReference type="InterPro" id="IPR051161">
    <property type="entry name" value="Mannose-6P_isomerase_type2"/>
</dbReference>
<organism evidence="12 13">
    <name type="scientific">Thermococcus celericrescens</name>
    <dbReference type="NCBI Taxonomy" id="227598"/>
    <lineage>
        <taxon>Archaea</taxon>
        <taxon>Methanobacteriati</taxon>
        <taxon>Methanobacteriota</taxon>
        <taxon>Thermococci</taxon>
        <taxon>Thermococcales</taxon>
        <taxon>Thermococcaceae</taxon>
        <taxon>Thermococcus</taxon>
    </lineage>
</organism>
<evidence type="ECO:0000256" key="2">
    <source>
        <dbReference type="ARBA" id="ARBA00012387"/>
    </source>
</evidence>
<evidence type="ECO:0000256" key="7">
    <source>
        <dbReference type="ARBA" id="ARBA00047343"/>
    </source>
</evidence>
<keyword evidence="4 12" id="KW-0548">Nucleotidyltransferase</keyword>
<keyword evidence="13" id="KW-1185">Reference proteome</keyword>
<dbReference type="AlphaFoldDB" id="A0A117ITR6"/>
<dbReference type="InterPro" id="IPR006375">
    <property type="entry name" value="Man1P_GuaTrfase/Man6P_Isoase"/>
</dbReference>
<feature type="domain" description="Mannose-6-phosphate isomerase type II C-terminal" evidence="10">
    <location>
        <begin position="349"/>
        <end position="462"/>
    </location>
</feature>
<proteinExistence type="inferred from homology"/>
<dbReference type="GO" id="GO:0005525">
    <property type="term" value="F:GTP binding"/>
    <property type="evidence" value="ECO:0007669"/>
    <property type="project" value="UniProtKB-KW"/>
</dbReference>
<evidence type="ECO:0000256" key="3">
    <source>
        <dbReference type="ARBA" id="ARBA00022679"/>
    </source>
</evidence>
<dbReference type="Gene3D" id="2.60.120.10">
    <property type="entry name" value="Jelly Rolls"/>
    <property type="match status" value="1"/>
</dbReference>
<keyword evidence="3 12" id="KW-0808">Transferase</keyword>
<name>A0A117ITR6_9EURY</name>
<dbReference type="OrthoDB" id="5825at2157"/>
<dbReference type="InterPro" id="IPR049577">
    <property type="entry name" value="GMPP_N"/>
</dbReference>
<evidence type="ECO:0000256" key="6">
    <source>
        <dbReference type="ARBA" id="ARBA00023134"/>
    </source>
</evidence>
<dbReference type="Pfam" id="PF22640">
    <property type="entry name" value="ManC_GMP_beta-helix"/>
    <property type="match status" value="1"/>
</dbReference>
<evidence type="ECO:0000256" key="4">
    <source>
        <dbReference type="ARBA" id="ARBA00022695"/>
    </source>
</evidence>
<accession>A0A117ITR6</accession>
<dbReference type="InterPro" id="IPR005835">
    <property type="entry name" value="NTP_transferase_dom"/>
</dbReference>
<evidence type="ECO:0000256" key="8">
    <source>
        <dbReference type="RuleBase" id="RU004190"/>
    </source>
</evidence>
<dbReference type="SUPFAM" id="SSF53448">
    <property type="entry name" value="Nucleotide-diphospho-sugar transferases"/>
    <property type="match status" value="1"/>
</dbReference>
<comment type="catalytic activity">
    <reaction evidence="7">
        <text>alpha-D-mannose 1-phosphate + GTP + H(+) = GDP-alpha-D-mannose + diphosphate</text>
        <dbReference type="Rhea" id="RHEA:15229"/>
        <dbReference type="ChEBI" id="CHEBI:15378"/>
        <dbReference type="ChEBI" id="CHEBI:33019"/>
        <dbReference type="ChEBI" id="CHEBI:37565"/>
        <dbReference type="ChEBI" id="CHEBI:57527"/>
        <dbReference type="ChEBI" id="CHEBI:58409"/>
        <dbReference type="EC" id="2.7.7.13"/>
    </reaction>
</comment>
<evidence type="ECO:0000259" key="9">
    <source>
        <dbReference type="Pfam" id="PF00483"/>
    </source>
</evidence>
<dbReference type="PANTHER" id="PTHR46390">
    <property type="entry name" value="MANNOSE-1-PHOSPHATE GUANYLYLTRANSFERASE"/>
    <property type="match status" value="1"/>
</dbReference>
<gene>
    <name evidence="12" type="primary">cpsB</name>
    <name evidence="12" type="ORF">APY94_04805</name>
</gene>
<keyword evidence="6" id="KW-0342">GTP-binding</keyword>